<dbReference type="Pfam" id="PF07637">
    <property type="entry name" value="PSD5"/>
    <property type="match status" value="1"/>
</dbReference>
<evidence type="ECO:0000259" key="6">
    <source>
        <dbReference type="Pfam" id="PF07635"/>
    </source>
</evidence>
<evidence type="ECO:0000259" key="3">
    <source>
        <dbReference type="Pfam" id="PF07626"/>
    </source>
</evidence>
<dbReference type="Pfam" id="PF07631">
    <property type="entry name" value="PSD4"/>
    <property type="match status" value="1"/>
</dbReference>
<keyword evidence="1" id="KW-0732">Signal</keyword>
<dbReference type="Pfam" id="PF07624">
    <property type="entry name" value="PSD2"/>
    <property type="match status" value="1"/>
</dbReference>
<dbReference type="Pfam" id="PF07627">
    <property type="entry name" value="PSCyt3"/>
    <property type="match status" value="1"/>
</dbReference>
<gene>
    <name evidence="8" type="ORF">IPV69_20440</name>
</gene>
<dbReference type="Pfam" id="PF07626">
    <property type="entry name" value="PSD3"/>
    <property type="match status" value="1"/>
</dbReference>
<dbReference type="AlphaFoldDB" id="A0A7M2WSW2"/>
<dbReference type="GO" id="GO:0020037">
    <property type="term" value="F:heme binding"/>
    <property type="evidence" value="ECO:0007669"/>
    <property type="project" value="InterPro"/>
</dbReference>
<dbReference type="KEGG" id="hbs:IPV69_20440"/>
<dbReference type="GO" id="GO:0009055">
    <property type="term" value="F:electron transfer activity"/>
    <property type="evidence" value="ECO:0007669"/>
    <property type="project" value="InterPro"/>
</dbReference>
<evidence type="ECO:0000313" key="9">
    <source>
        <dbReference type="Proteomes" id="UP000593765"/>
    </source>
</evidence>
<feature type="signal peptide" evidence="1">
    <location>
        <begin position="1"/>
        <end position="34"/>
    </location>
</feature>
<feature type="domain" description="DUF1587" evidence="3">
    <location>
        <begin position="134"/>
        <end position="198"/>
    </location>
</feature>
<feature type="domain" description="DUF1588" evidence="4">
    <location>
        <begin position="667"/>
        <end position="763"/>
    </location>
</feature>
<dbReference type="InterPro" id="IPR013036">
    <property type="entry name" value="DUF1587"/>
</dbReference>
<feature type="domain" description="DUF1592" evidence="5">
    <location>
        <begin position="521"/>
        <end position="648"/>
    </location>
</feature>
<dbReference type="InterPro" id="IPR036909">
    <property type="entry name" value="Cyt_c-like_dom_sf"/>
</dbReference>
<evidence type="ECO:0000259" key="4">
    <source>
        <dbReference type="Pfam" id="PF07627"/>
    </source>
</evidence>
<dbReference type="InterPro" id="IPR013039">
    <property type="entry name" value="DUF1588"/>
</dbReference>
<evidence type="ECO:0000313" key="8">
    <source>
        <dbReference type="EMBL" id="QOV88588.1"/>
    </source>
</evidence>
<evidence type="ECO:0000259" key="5">
    <source>
        <dbReference type="Pfam" id="PF07631"/>
    </source>
</evidence>
<evidence type="ECO:0000259" key="7">
    <source>
        <dbReference type="Pfam" id="PF07637"/>
    </source>
</evidence>
<dbReference type="InterPro" id="IPR013043">
    <property type="entry name" value="DUF1595"/>
</dbReference>
<dbReference type="SUPFAM" id="SSF46626">
    <property type="entry name" value="Cytochrome c"/>
    <property type="match status" value="1"/>
</dbReference>
<organism evidence="8 9">
    <name type="scientific">Humisphaera borealis</name>
    <dbReference type="NCBI Taxonomy" id="2807512"/>
    <lineage>
        <taxon>Bacteria</taxon>
        <taxon>Pseudomonadati</taxon>
        <taxon>Planctomycetota</taxon>
        <taxon>Phycisphaerae</taxon>
        <taxon>Tepidisphaerales</taxon>
        <taxon>Tepidisphaeraceae</taxon>
        <taxon>Humisphaera</taxon>
    </lineage>
</organism>
<dbReference type="InterPro" id="IPR011429">
    <property type="entry name" value="Cyt_c_Planctomycete-type"/>
</dbReference>
<keyword evidence="9" id="KW-1185">Reference proteome</keyword>
<feature type="chain" id="PRO_5034326945" evidence="1">
    <location>
        <begin position="35"/>
        <end position="875"/>
    </location>
</feature>
<evidence type="ECO:0000259" key="2">
    <source>
        <dbReference type="Pfam" id="PF07624"/>
    </source>
</evidence>
<feature type="domain" description="DUF1585" evidence="2">
    <location>
        <begin position="799"/>
        <end position="872"/>
    </location>
</feature>
<dbReference type="InterPro" id="IPR011478">
    <property type="entry name" value="DUF1585"/>
</dbReference>
<protein>
    <submittedName>
        <fullName evidence="8">DUF1592 domain-containing protein</fullName>
    </submittedName>
</protein>
<accession>A0A7M2WSW2</accession>
<dbReference type="InterPro" id="IPR013042">
    <property type="entry name" value="DUF1592"/>
</dbReference>
<sequence>MRKTVVLLDLRSFKHASLVAFLGAVAFCVNTAPAAPAIDKSVRALFDTHCVSCHDADSKKGGLDLSSVSGDFKTQFDTWLKIHDRIESGEMPPAKAKQRPTAAETEPVLKQLKSQLTGAEKSRRQPGDGRAVYRRLNRTEYENTLRDLLALPGLSVKNLLPDDGRVNGYDKLAGALDLSHVQLSKYLEAADVALTAATAPHAAWPQVYKNRLYAGDSYAFKIVLTNGDAIPIKDFKYDDTLLPIIREDADRPKLGEMEKEKKFPYTGSVGLFRHEDDAFRPKFNPFIASYAGRYRLRISLWSFQYDKGQILPSLRTEQASLRADSRLIGYYDAPSLKPTVHEVEVWLNEGEEICYNAASLWPVRVSERKGKAAEYVGPGIAVDWLDVEGPIFEQWPPASHQQLWGDLPLAPIPRGKPAETDPRLPKRTPIKAIRNAPRIGPITYGAVTSAAPDTDATRLLKDFLRRAFRRTVSTEEVNRYLGLFKSQLSDGAGFEEAMRTTYEAALCSPEFLFLKEPAGRLDPWAVASRLSFFLWNSAPDDELLSLAEKNKLGQKDVLREQVERMLKDPRSERFVEDFTDQWLDLRDIDSTTPDGRLYPEFRPNLRDAMLAESRAYFRAMVDGDLPTTAVVDSDFAFLNQRLAEHYRIPGVEGSAFRKVSLPPDAHRGGLLTQASVLKVTANGTTTSPVKRGAWVQRKIVGRPPEPPPPDVPAIEPDVQGATTVRELLDKHRNNAACAACHTRIDPPGFALESYDVIGGWQERYRSLGQGDAVPKEFSFGRAASYKFGPKVDSAGQTADGRAFDEIAGFKKLLLADEKALARNLVNHLVIYATGAPVGFTDRQAVEQVLEKSAASKYGIKTLIHEIVQSPLFLSK</sequence>
<dbReference type="Proteomes" id="UP000593765">
    <property type="component" value="Chromosome"/>
</dbReference>
<feature type="domain" description="DUF1595" evidence="7">
    <location>
        <begin position="456"/>
        <end position="516"/>
    </location>
</feature>
<reference evidence="8 9" key="1">
    <citation type="submission" date="2020-10" db="EMBL/GenBank/DDBJ databases">
        <title>Wide distribution of Phycisphaera-like planctomycetes from WD2101 soil group in peatlands and genome analysis of the first cultivated representative.</title>
        <authorList>
            <person name="Dedysh S.N."/>
            <person name="Beletsky A.V."/>
            <person name="Ivanova A."/>
            <person name="Kulichevskaya I.S."/>
            <person name="Suzina N.E."/>
            <person name="Philippov D.A."/>
            <person name="Rakitin A.L."/>
            <person name="Mardanov A.V."/>
            <person name="Ravin N.V."/>
        </authorList>
    </citation>
    <scope>NUCLEOTIDE SEQUENCE [LARGE SCALE GENOMIC DNA]</scope>
    <source>
        <strain evidence="8 9">M1803</strain>
    </source>
</reference>
<feature type="domain" description="Cytochrome C Planctomycete-type" evidence="6">
    <location>
        <begin position="50"/>
        <end position="94"/>
    </location>
</feature>
<evidence type="ECO:0000256" key="1">
    <source>
        <dbReference type="SAM" id="SignalP"/>
    </source>
</evidence>
<proteinExistence type="predicted"/>
<dbReference type="Pfam" id="PF07635">
    <property type="entry name" value="PSCyt1"/>
    <property type="match status" value="1"/>
</dbReference>
<dbReference type="RefSeq" id="WP_206291579.1">
    <property type="nucleotide sequence ID" value="NZ_CP063458.1"/>
</dbReference>
<dbReference type="EMBL" id="CP063458">
    <property type="protein sequence ID" value="QOV88588.1"/>
    <property type="molecule type" value="Genomic_DNA"/>
</dbReference>
<name>A0A7M2WSW2_9BACT</name>